<evidence type="ECO:0000313" key="2">
    <source>
        <dbReference type="Proteomes" id="UP000032142"/>
    </source>
</evidence>
<name>A0A0B0MCQ8_GOSAR</name>
<keyword evidence="2" id="KW-1185">Reference proteome</keyword>
<gene>
    <name evidence="1" type="ORF">F383_37851</name>
</gene>
<reference evidence="2" key="1">
    <citation type="submission" date="2014-09" db="EMBL/GenBank/DDBJ databases">
        <authorList>
            <person name="Mudge J."/>
            <person name="Ramaraj T."/>
            <person name="Lindquist I.E."/>
            <person name="Bharti A.K."/>
            <person name="Sundararajan A."/>
            <person name="Cameron C.T."/>
            <person name="Woodward J.E."/>
            <person name="May G.D."/>
            <person name="Brubaker C."/>
            <person name="Broadhvest J."/>
            <person name="Wilkins T.A."/>
        </authorList>
    </citation>
    <scope>NUCLEOTIDE SEQUENCE</scope>
    <source>
        <strain evidence="2">cv. AKA8401</strain>
    </source>
</reference>
<comment type="caution">
    <text evidence="1">The sequence shown here is derived from an EMBL/GenBank/DDBJ whole genome shotgun (WGS) entry which is preliminary data.</text>
</comment>
<accession>A0A0B0MCQ8</accession>
<evidence type="ECO:0000313" key="1">
    <source>
        <dbReference type="EMBL" id="KHF98569.1"/>
    </source>
</evidence>
<organism evidence="1 2">
    <name type="scientific">Gossypium arboreum</name>
    <name type="common">Tree cotton</name>
    <name type="synonym">Gossypium nanking</name>
    <dbReference type="NCBI Taxonomy" id="29729"/>
    <lineage>
        <taxon>Eukaryota</taxon>
        <taxon>Viridiplantae</taxon>
        <taxon>Streptophyta</taxon>
        <taxon>Embryophyta</taxon>
        <taxon>Tracheophyta</taxon>
        <taxon>Spermatophyta</taxon>
        <taxon>Magnoliopsida</taxon>
        <taxon>eudicotyledons</taxon>
        <taxon>Gunneridae</taxon>
        <taxon>Pentapetalae</taxon>
        <taxon>rosids</taxon>
        <taxon>malvids</taxon>
        <taxon>Malvales</taxon>
        <taxon>Malvaceae</taxon>
        <taxon>Malvoideae</taxon>
        <taxon>Gossypium</taxon>
    </lineage>
</organism>
<dbReference type="AlphaFoldDB" id="A0A0B0MCQ8"/>
<protein>
    <submittedName>
        <fullName evidence="1">Uncharacterized protein</fullName>
    </submittedName>
</protein>
<sequence>MFTLVTCIICSTYQIANLPYFQIGNQLTHTWSFLVVLHIRSQLTIAR</sequence>
<dbReference type="EMBL" id="JRRC01044439">
    <property type="protein sequence ID" value="KHF98569.1"/>
    <property type="molecule type" value="Genomic_DNA"/>
</dbReference>
<dbReference type="Proteomes" id="UP000032142">
    <property type="component" value="Unassembled WGS sequence"/>
</dbReference>
<proteinExistence type="predicted"/>